<dbReference type="Proteomes" id="UP000683925">
    <property type="component" value="Unassembled WGS sequence"/>
</dbReference>
<dbReference type="NCBIfam" id="TIGR00231">
    <property type="entry name" value="small_GTP"/>
    <property type="match status" value="1"/>
</dbReference>
<dbReference type="OMA" id="IDDQKIM"/>
<dbReference type="SMART" id="SM00173">
    <property type="entry name" value="RAS"/>
    <property type="match status" value="1"/>
</dbReference>
<dbReference type="SMART" id="SM00174">
    <property type="entry name" value="RHO"/>
    <property type="match status" value="1"/>
</dbReference>
<name>A0A8S1RUY1_PAROT</name>
<organism evidence="4 5">
    <name type="scientific">Paramecium octaurelia</name>
    <dbReference type="NCBI Taxonomy" id="43137"/>
    <lineage>
        <taxon>Eukaryota</taxon>
        <taxon>Sar</taxon>
        <taxon>Alveolata</taxon>
        <taxon>Ciliophora</taxon>
        <taxon>Intramacronucleata</taxon>
        <taxon>Oligohymenophorea</taxon>
        <taxon>Peniculida</taxon>
        <taxon>Parameciidae</taxon>
        <taxon>Paramecium</taxon>
    </lineage>
</organism>
<comment type="similarity">
    <text evidence="1">Belongs to the small GTPase superfamily. Rab family.</text>
</comment>
<dbReference type="Pfam" id="PF00071">
    <property type="entry name" value="Ras"/>
    <property type="match status" value="1"/>
</dbReference>
<gene>
    <name evidence="4" type="ORF">POCTA_138.1.T0040138</name>
</gene>
<dbReference type="FunFam" id="3.40.50.300:FF:001072">
    <property type="entry name" value="Rab family GTPase"/>
    <property type="match status" value="1"/>
</dbReference>
<evidence type="ECO:0000313" key="5">
    <source>
        <dbReference type="Proteomes" id="UP000683925"/>
    </source>
</evidence>
<evidence type="ECO:0000256" key="2">
    <source>
        <dbReference type="ARBA" id="ARBA00022741"/>
    </source>
</evidence>
<keyword evidence="3" id="KW-0342">GTP-binding</keyword>
<keyword evidence="2" id="KW-0547">Nucleotide-binding</keyword>
<dbReference type="GO" id="GO:0005525">
    <property type="term" value="F:GTP binding"/>
    <property type="evidence" value="ECO:0007669"/>
    <property type="project" value="UniProtKB-KW"/>
</dbReference>
<dbReference type="InterPro" id="IPR050209">
    <property type="entry name" value="Rab_GTPases_membrane_traffic"/>
</dbReference>
<dbReference type="PROSITE" id="PS51420">
    <property type="entry name" value="RHO"/>
    <property type="match status" value="1"/>
</dbReference>
<dbReference type="SMART" id="SM00176">
    <property type="entry name" value="RAN"/>
    <property type="match status" value="1"/>
</dbReference>
<dbReference type="OrthoDB" id="9989112at2759"/>
<keyword evidence="5" id="KW-1185">Reference proteome</keyword>
<evidence type="ECO:0000313" key="4">
    <source>
        <dbReference type="EMBL" id="CAD8132811.1"/>
    </source>
</evidence>
<reference evidence="4" key="1">
    <citation type="submission" date="2021-01" db="EMBL/GenBank/DDBJ databases">
        <authorList>
            <consortium name="Genoscope - CEA"/>
            <person name="William W."/>
        </authorList>
    </citation>
    <scope>NUCLEOTIDE SEQUENCE</scope>
</reference>
<proteinExistence type="inferred from homology"/>
<dbReference type="InterPro" id="IPR001806">
    <property type="entry name" value="Small_GTPase"/>
</dbReference>
<dbReference type="InterPro" id="IPR005225">
    <property type="entry name" value="Small_GTP-bd"/>
</dbReference>
<evidence type="ECO:0008006" key="6">
    <source>
        <dbReference type="Google" id="ProtNLM"/>
    </source>
</evidence>
<dbReference type="CDD" id="cd00154">
    <property type="entry name" value="Rab"/>
    <property type="match status" value="1"/>
</dbReference>
<dbReference type="EMBL" id="CAJJDP010000003">
    <property type="protein sequence ID" value="CAD8132811.1"/>
    <property type="molecule type" value="Genomic_DNA"/>
</dbReference>
<dbReference type="SMART" id="SM00175">
    <property type="entry name" value="RAB"/>
    <property type="match status" value="1"/>
</dbReference>
<dbReference type="GO" id="GO:0003924">
    <property type="term" value="F:GTPase activity"/>
    <property type="evidence" value="ECO:0007669"/>
    <property type="project" value="InterPro"/>
</dbReference>
<dbReference type="PROSITE" id="PS51419">
    <property type="entry name" value="RAB"/>
    <property type="match status" value="1"/>
</dbReference>
<protein>
    <recommendedName>
        <fullName evidence="6">P-loop containing nucleoside triphosphate hydrolase</fullName>
    </recommendedName>
</protein>
<accession>A0A8S1RUY1</accession>
<comment type="caution">
    <text evidence="4">The sequence shown here is derived from an EMBL/GenBank/DDBJ whole genome shotgun (WGS) entry which is preliminary data.</text>
</comment>
<sequence>MSNYGLMFKYIIIGDTGVGKSSILLQLIENEIREQHDATIGVEFGAKIIKVNGMNVKLQIWDTAGQENFRSIIRSYYRSAIGALLVYDITNKNSFHNLQRWMEEIKNNGNANMVIVLCGNKIDLESERAVTYEEGWQYAQSQSLIFLEISAKQGINVQSAFYQSTQRILQDIDDQKIMLGQDPGIKIGGQYKKKDKEIQVINSYEEAVQLKTIDTPNGNNCC</sequence>
<dbReference type="PANTHER" id="PTHR47979">
    <property type="entry name" value="DRAB11-RELATED"/>
    <property type="match status" value="1"/>
</dbReference>
<dbReference type="PROSITE" id="PS51421">
    <property type="entry name" value="RAS"/>
    <property type="match status" value="1"/>
</dbReference>
<evidence type="ECO:0000256" key="3">
    <source>
        <dbReference type="ARBA" id="ARBA00023134"/>
    </source>
</evidence>
<dbReference type="AlphaFoldDB" id="A0A8S1RUY1"/>
<evidence type="ECO:0000256" key="1">
    <source>
        <dbReference type="ARBA" id="ARBA00006270"/>
    </source>
</evidence>